<sequence>MYRRREIALILFSDMVDWKRIIAIIFIVCAWSSGLMAQQYKVSGVVRDAHSQEIIPFATLQFSNTQTGMVSNAEGTYLFELNVIPSDSLQVRVMGYNLTKMKVDRSLKEQVINFEITRSDVSLKTHEIKANVNFALILLRQIIKHKPENNYNRLDNYKYQVYNKLELDMKNLNKEKLSKNRFTKPFAFILENIDSTSEDKPFLPIFLTESLSDYFYQAKPHKTKEVIKAARTSGIDNESVHKFLGGMYQNINIYDNFIPVFDKQFVSPINNNGAFYYDYKIADTQYVNNQRFIKLNFTPKRKGENVFVGDLWVHDTTYAVQKTTLSVPSAANINFVRKISLVQEFRQLEDSTWFLYKDKFVADFWAPSPKPGKTLDFIGRKTTTYTDVITNDTAATNIFGDKRYPEAVTLLDSARFRKDTFWDNNRPELLSKNEAGIYKMVDSLQNMPLFQKYSNTIKFLATGYKPFGMLEWGPYWYAFSQNRLEGFRMRFDLGTTTKFNKDLYLYGYLAYGFKDEAWKGKMSALWLLKRHPRMYLYGAYARDLDNGSHYYDEVGSDNIFTLAIRKNGVPQKFLMADEKRVEFFKEYYSGFSHQISLAHKRLRPYEPLPTIDAYKNFSTKGDPMTSMEVELKLRYAFQEEFLEGDFYRYSLGSKYPIVELKYALGIPGIASSSQQYNKVALSVSDYVKLPPFGTLYYNVYGGKIFGTLPYTSLEVHPGNEIYYYNKYAFNMMNRFEFLSDQYAGFNVEHTIGNGIFAYIPLIKKLKWRQFWTAKGVVGSLSTANKQLNLYNGYPFKTLEKNPYAEVGTGIENIFKFLRVDFVWRVAPAALPDEPKSKRFGVFGSFKLTF</sequence>
<dbReference type="Pfam" id="PF13715">
    <property type="entry name" value="CarbopepD_reg_2"/>
    <property type="match status" value="1"/>
</dbReference>
<protein>
    <submittedName>
        <fullName evidence="1">CarboxypepD_reg-like domain-containing protein</fullName>
    </submittedName>
</protein>
<dbReference type="EMBL" id="FRBL01000005">
    <property type="protein sequence ID" value="SHL83614.1"/>
    <property type="molecule type" value="Genomic_DNA"/>
</dbReference>
<proteinExistence type="predicted"/>
<dbReference type="SUPFAM" id="SSF49464">
    <property type="entry name" value="Carboxypeptidase regulatory domain-like"/>
    <property type="match status" value="1"/>
</dbReference>
<evidence type="ECO:0000313" key="1">
    <source>
        <dbReference type="EMBL" id="SHL83614.1"/>
    </source>
</evidence>
<dbReference type="STRING" id="1419482.SAMN05444266_105162"/>
<reference evidence="1 2" key="1">
    <citation type="submission" date="2016-11" db="EMBL/GenBank/DDBJ databases">
        <authorList>
            <person name="Jaros S."/>
            <person name="Januszkiewicz K."/>
            <person name="Wedrychowicz H."/>
        </authorList>
    </citation>
    <scope>NUCLEOTIDE SEQUENCE [LARGE SCALE GENOMIC DNA]</scope>
    <source>
        <strain evidence="1 2">DSM 27406</strain>
    </source>
</reference>
<accession>A0A1M7DVT9</accession>
<name>A0A1M7DVT9_9BACT</name>
<gene>
    <name evidence="1" type="ORF">SAMN05444266_105162</name>
</gene>
<keyword evidence="2" id="KW-1185">Reference proteome</keyword>
<dbReference type="Proteomes" id="UP000184420">
    <property type="component" value="Unassembled WGS sequence"/>
</dbReference>
<dbReference type="InterPro" id="IPR008969">
    <property type="entry name" value="CarboxyPept-like_regulatory"/>
</dbReference>
<dbReference type="Pfam" id="PF18939">
    <property type="entry name" value="DUF5686"/>
    <property type="match status" value="1"/>
</dbReference>
<organism evidence="1 2">
    <name type="scientific">Chitinophaga jiangningensis</name>
    <dbReference type="NCBI Taxonomy" id="1419482"/>
    <lineage>
        <taxon>Bacteria</taxon>
        <taxon>Pseudomonadati</taxon>
        <taxon>Bacteroidota</taxon>
        <taxon>Chitinophagia</taxon>
        <taxon>Chitinophagales</taxon>
        <taxon>Chitinophagaceae</taxon>
        <taxon>Chitinophaga</taxon>
    </lineage>
</organism>
<dbReference type="AlphaFoldDB" id="A0A1M7DVT9"/>
<evidence type="ECO:0000313" key="2">
    <source>
        <dbReference type="Proteomes" id="UP000184420"/>
    </source>
</evidence>
<dbReference type="InterPro" id="IPR043741">
    <property type="entry name" value="DUF5686"/>
</dbReference>